<evidence type="ECO:0000313" key="2">
    <source>
        <dbReference type="Proteomes" id="UP000077748"/>
    </source>
</evidence>
<dbReference type="Proteomes" id="UP000077748">
    <property type="component" value="Chromosome"/>
</dbReference>
<proteinExistence type="predicted"/>
<dbReference type="Gene3D" id="1.20.910.10">
    <property type="entry name" value="Heme oxygenase-like"/>
    <property type="match status" value="1"/>
</dbReference>
<dbReference type="Pfam" id="PF14518">
    <property type="entry name" value="Haem_oxygenas_2"/>
    <property type="match status" value="1"/>
</dbReference>
<sequence>MNEAFLRVGSLKDLTSYPQWAQDLVAACEGARRAVSGHEFYRRLRDGQIGAATMRTYLIGGWPVVEQFPLYMSQNLLKTRFGRSPGEDMARRWLMRNIRVELNHADHWLRWAEAYGVGLAALRAQEVPEALHALGHWCWHSSASDDLAVAMAATNYAVEGVTGDWSALVCSSDAYEQTLPAELRKSAMKWLRLHAHYDDDHPWEALEIICTLCGQEIAPGRWDELRAAICKSFRYMELFLDHCLARELAGTTRRPQVSVAG</sequence>
<accession>A0A1A9KHL5</accession>
<reference evidence="1 2" key="1">
    <citation type="submission" date="2016-05" db="EMBL/GenBank/DDBJ databases">
        <title>Genome Sequence of Pseudomonas citronellolis Strain SJTE-3, an Estrogens and Persistent Organic Pollutants degradation strain.</title>
        <authorList>
            <person name="Liang R."/>
        </authorList>
    </citation>
    <scope>NUCLEOTIDE SEQUENCE [LARGE SCALE GENOMIC DNA]</scope>
    <source>
        <strain evidence="1 2">SJTE-3</strain>
    </source>
</reference>
<protein>
    <submittedName>
        <fullName evidence="1">TenA family transcriptional regulator</fullName>
    </submittedName>
</protein>
<dbReference type="SUPFAM" id="SSF48613">
    <property type="entry name" value="Heme oxygenase-like"/>
    <property type="match status" value="1"/>
</dbReference>
<organism evidence="1 2">
    <name type="scientific">Pseudomonas citronellolis</name>
    <dbReference type="NCBI Taxonomy" id="53408"/>
    <lineage>
        <taxon>Bacteria</taxon>
        <taxon>Pseudomonadati</taxon>
        <taxon>Pseudomonadota</taxon>
        <taxon>Gammaproteobacteria</taxon>
        <taxon>Pseudomonadales</taxon>
        <taxon>Pseudomonadaceae</taxon>
        <taxon>Pseudomonas</taxon>
    </lineage>
</organism>
<gene>
    <name evidence="1" type="ORF">A9C11_21980</name>
</gene>
<evidence type="ECO:0000313" key="1">
    <source>
        <dbReference type="EMBL" id="ANI16473.1"/>
    </source>
</evidence>
<dbReference type="InterPro" id="IPR016084">
    <property type="entry name" value="Haem_Oase-like_multi-hlx"/>
</dbReference>
<dbReference type="RefSeq" id="WP_064583855.1">
    <property type="nucleotide sequence ID" value="NZ_CP015878.1"/>
</dbReference>
<dbReference type="EMBL" id="CP015878">
    <property type="protein sequence ID" value="ANI16473.1"/>
    <property type="molecule type" value="Genomic_DNA"/>
</dbReference>
<dbReference type="AlphaFoldDB" id="A0A1A9KHL5"/>
<name>A0A1A9KHL5_9PSED</name>